<dbReference type="PROSITE" id="PS50949">
    <property type="entry name" value="HTH_GNTR"/>
    <property type="match status" value="1"/>
</dbReference>
<evidence type="ECO:0000313" key="5">
    <source>
        <dbReference type="EMBL" id="KGM35884.1"/>
    </source>
</evidence>
<dbReference type="PANTHER" id="PTHR43537:SF44">
    <property type="entry name" value="GNTR FAMILY REGULATORY PROTEIN"/>
    <property type="match status" value="1"/>
</dbReference>
<dbReference type="SUPFAM" id="SSF46785">
    <property type="entry name" value="Winged helix' DNA-binding domain"/>
    <property type="match status" value="1"/>
</dbReference>
<evidence type="ECO:0000256" key="1">
    <source>
        <dbReference type="ARBA" id="ARBA00023015"/>
    </source>
</evidence>
<reference evidence="5 6" key="1">
    <citation type="submission" date="2014-01" db="EMBL/GenBank/DDBJ databases">
        <title>Genome sequence determination for a cystic fibrosis isolate, Inquilinus limosus.</title>
        <authorList>
            <person name="Pino M."/>
            <person name="Di Conza J."/>
            <person name="Gutkind G."/>
        </authorList>
    </citation>
    <scope>NUCLEOTIDE SEQUENCE [LARGE SCALE GENOMIC DNA]</scope>
    <source>
        <strain evidence="5 6">MP06</strain>
    </source>
</reference>
<dbReference type="AlphaFoldDB" id="A0A0A0DCQ9"/>
<comment type="caution">
    <text evidence="5">The sequence shown here is derived from an EMBL/GenBank/DDBJ whole genome shotgun (WGS) entry which is preliminary data.</text>
</comment>
<dbReference type="Pfam" id="PF07729">
    <property type="entry name" value="FCD"/>
    <property type="match status" value="1"/>
</dbReference>
<name>A0A0A0DCQ9_9PROT</name>
<gene>
    <name evidence="5" type="ORF">P409_01805</name>
</gene>
<dbReference type="Gene3D" id="1.20.120.530">
    <property type="entry name" value="GntR ligand-binding domain-like"/>
    <property type="match status" value="1"/>
</dbReference>
<dbReference type="EMBL" id="JANX01000007">
    <property type="protein sequence ID" value="KGM35884.1"/>
    <property type="molecule type" value="Genomic_DNA"/>
</dbReference>
<dbReference type="SMART" id="SM00895">
    <property type="entry name" value="FCD"/>
    <property type="match status" value="1"/>
</dbReference>
<evidence type="ECO:0000256" key="2">
    <source>
        <dbReference type="ARBA" id="ARBA00023125"/>
    </source>
</evidence>
<protein>
    <recommendedName>
        <fullName evidence="4">HTH gntR-type domain-containing protein</fullName>
    </recommendedName>
</protein>
<accession>A0A0A0DCQ9</accession>
<organism evidence="5 6">
    <name type="scientific">Inquilinus limosus MP06</name>
    <dbReference type="NCBI Taxonomy" id="1398085"/>
    <lineage>
        <taxon>Bacteria</taxon>
        <taxon>Pseudomonadati</taxon>
        <taxon>Pseudomonadota</taxon>
        <taxon>Alphaproteobacteria</taxon>
        <taxon>Rhodospirillales</taxon>
        <taxon>Rhodospirillaceae</taxon>
        <taxon>Inquilinus</taxon>
    </lineage>
</organism>
<dbReference type="InterPro" id="IPR036390">
    <property type="entry name" value="WH_DNA-bd_sf"/>
</dbReference>
<dbReference type="Proteomes" id="UP000029995">
    <property type="component" value="Unassembled WGS sequence"/>
</dbReference>
<dbReference type="SUPFAM" id="SSF48008">
    <property type="entry name" value="GntR ligand-binding domain-like"/>
    <property type="match status" value="1"/>
</dbReference>
<dbReference type="InterPro" id="IPR011711">
    <property type="entry name" value="GntR_C"/>
</dbReference>
<dbReference type="PRINTS" id="PR00035">
    <property type="entry name" value="HTHGNTR"/>
</dbReference>
<proteinExistence type="predicted"/>
<dbReference type="SMART" id="SM00345">
    <property type="entry name" value="HTH_GNTR"/>
    <property type="match status" value="1"/>
</dbReference>
<keyword evidence="2" id="KW-0238">DNA-binding</keyword>
<sequence>MLSKPRIHGQVVRAIATRILSGEFKPGSLLPSETELCDTLKISRSALREAIRVLSAKGLVRTRPRVGTLVRDLEDWSLLDPDMLEWSMASAPSPEFVRSLLEARRVIEPAAARLAAARASAMDVAELEAAYERMERAMPDNIVAFNEADIDFHRGLLRASHNLVFQQMWTTISAALGYSFRISTGQARSPAHSLPYHREVVERIRLRDPEGAHSSMSRLLDIAAIDLALVIGA</sequence>
<keyword evidence="3" id="KW-0804">Transcription</keyword>
<dbReference type="InterPro" id="IPR008920">
    <property type="entry name" value="TF_FadR/GntR_C"/>
</dbReference>
<dbReference type="Pfam" id="PF00392">
    <property type="entry name" value="GntR"/>
    <property type="match status" value="1"/>
</dbReference>
<evidence type="ECO:0000313" key="6">
    <source>
        <dbReference type="Proteomes" id="UP000029995"/>
    </source>
</evidence>
<dbReference type="GO" id="GO:0003700">
    <property type="term" value="F:DNA-binding transcription factor activity"/>
    <property type="evidence" value="ECO:0007669"/>
    <property type="project" value="InterPro"/>
</dbReference>
<evidence type="ECO:0000256" key="3">
    <source>
        <dbReference type="ARBA" id="ARBA00023163"/>
    </source>
</evidence>
<dbReference type="CDD" id="cd07377">
    <property type="entry name" value="WHTH_GntR"/>
    <property type="match status" value="1"/>
</dbReference>
<dbReference type="PANTHER" id="PTHR43537">
    <property type="entry name" value="TRANSCRIPTIONAL REGULATOR, GNTR FAMILY"/>
    <property type="match status" value="1"/>
</dbReference>
<evidence type="ECO:0000259" key="4">
    <source>
        <dbReference type="PROSITE" id="PS50949"/>
    </source>
</evidence>
<dbReference type="GO" id="GO:0003677">
    <property type="term" value="F:DNA binding"/>
    <property type="evidence" value="ECO:0007669"/>
    <property type="project" value="UniProtKB-KW"/>
</dbReference>
<dbReference type="InterPro" id="IPR036388">
    <property type="entry name" value="WH-like_DNA-bd_sf"/>
</dbReference>
<feature type="domain" description="HTH gntR-type" evidence="4">
    <location>
        <begin position="5"/>
        <end position="73"/>
    </location>
</feature>
<keyword evidence="1" id="KW-0805">Transcription regulation</keyword>
<dbReference type="InterPro" id="IPR000524">
    <property type="entry name" value="Tscrpt_reg_HTH_GntR"/>
</dbReference>
<dbReference type="Gene3D" id="1.10.10.10">
    <property type="entry name" value="Winged helix-like DNA-binding domain superfamily/Winged helix DNA-binding domain"/>
    <property type="match status" value="1"/>
</dbReference>